<sequence>MFGKQVSPVRQEECVHHSCFAETVGGEPWGEDFPWRIWTAKE</sequence>
<comment type="caution">
    <text evidence="1">The sequence shown here is derived from an EMBL/GenBank/DDBJ whole genome shotgun (WGS) entry which is preliminary data.</text>
</comment>
<gene>
    <name evidence="1" type="ORF">LCGC14_3145520</name>
</gene>
<proteinExistence type="predicted"/>
<name>A0A0F8VVR2_9ZZZZ</name>
<organism evidence="1">
    <name type="scientific">marine sediment metagenome</name>
    <dbReference type="NCBI Taxonomy" id="412755"/>
    <lineage>
        <taxon>unclassified sequences</taxon>
        <taxon>metagenomes</taxon>
        <taxon>ecological metagenomes</taxon>
    </lineage>
</organism>
<accession>A0A0F8VVR2</accession>
<feature type="non-terminal residue" evidence="1">
    <location>
        <position position="42"/>
    </location>
</feature>
<dbReference type="EMBL" id="LAZR01069081">
    <property type="protein sequence ID" value="KKK48397.1"/>
    <property type="molecule type" value="Genomic_DNA"/>
</dbReference>
<protein>
    <submittedName>
        <fullName evidence="1">Uncharacterized protein</fullName>
    </submittedName>
</protein>
<reference evidence="1" key="1">
    <citation type="journal article" date="2015" name="Nature">
        <title>Complex archaea that bridge the gap between prokaryotes and eukaryotes.</title>
        <authorList>
            <person name="Spang A."/>
            <person name="Saw J.H."/>
            <person name="Jorgensen S.L."/>
            <person name="Zaremba-Niedzwiedzka K."/>
            <person name="Martijn J."/>
            <person name="Lind A.E."/>
            <person name="van Eijk R."/>
            <person name="Schleper C."/>
            <person name="Guy L."/>
            <person name="Ettema T.J."/>
        </authorList>
    </citation>
    <scope>NUCLEOTIDE SEQUENCE</scope>
</reference>
<dbReference type="AlphaFoldDB" id="A0A0F8VVR2"/>
<evidence type="ECO:0000313" key="1">
    <source>
        <dbReference type="EMBL" id="KKK48397.1"/>
    </source>
</evidence>